<keyword evidence="3" id="KW-0808">Transferase</keyword>
<dbReference type="Proteomes" id="UP001139028">
    <property type="component" value="Unassembled WGS sequence"/>
</dbReference>
<gene>
    <name evidence="5" type="ORF">MO867_18130</name>
</gene>
<evidence type="ECO:0000256" key="3">
    <source>
        <dbReference type="ARBA" id="ARBA00022679"/>
    </source>
</evidence>
<feature type="transmembrane region" description="Helical" evidence="4">
    <location>
        <begin position="314"/>
        <end position="334"/>
    </location>
</feature>
<evidence type="ECO:0000256" key="2">
    <source>
        <dbReference type="ARBA" id="ARBA00022676"/>
    </source>
</evidence>
<accession>A0A9X2J6G6</accession>
<keyword evidence="2" id="KW-0328">Glycosyltransferase</keyword>
<evidence type="ECO:0000256" key="4">
    <source>
        <dbReference type="SAM" id="Phobius"/>
    </source>
</evidence>
<evidence type="ECO:0000313" key="6">
    <source>
        <dbReference type="Proteomes" id="UP001139028"/>
    </source>
</evidence>
<dbReference type="RefSeq" id="WP_252471801.1">
    <property type="nucleotide sequence ID" value="NZ_JALBWM010000116.1"/>
</dbReference>
<dbReference type="Pfam" id="PF13641">
    <property type="entry name" value="Glyco_tranf_2_3"/>
    <property type="match status" value="1"/>
</dbReference>
<dbReference type="EMBL" id="JALBWM010000116">
    <property type="protein sequence ID" value="MCO1336253.1"/>
    <property type="molecule type" value="Genomic_DNA"/>
</dbReference>
<evidence type="ECO:0000256" key="1">
    <source>
        <dbReference type="ARBA" id="ARBA00006739"/>
    </source>
</evidence>
<dbReference type="Gene3D" id="3.90.550.10">
    <property type="entry name" value="Spore Coat Polysaccharide Biosynthesis Protein SpsA, Chain A"/>
    <property type="match status" value="1"/>
</dbReference>
<comment type="caution">
    <text evidence="5">The sequence shown here is derived from an EMBL/GenBank/DDBJ whole genome shotgun (WGS) entry which is preliminary data.</text>
</comment>
<organism evidence="5 6">
    <name type="scientific">Microbulbifer okhotskensis</name>
    <dbReference type="NCBI Taxonomy" id="2926617"/>
    <lineage>
        <taxon>Bacteria</taxon>
        <taxon>Pseudomonadati</taxon>
        <taxon>Pseudomonadota</taxon>
        <taxon>Gammaproteobacteria</taxon>
        <taxon>Cellvibrionales</taxon>
        <taxon>Microbulbiferaceae</taxon>
        <taxon>Microbulbifer</taxon>
    </lineage>
</organism>
<feature type="transmembrane region" description="Helical" evidence="4">
    <location>
        <begin position="12"/>
        <end position="30"/>
    </location>
</feature>
<keyword evidence="4" id="KW-0472">Membrane</keyword>
<evidence type="ECO:0000313" key="5">
    <source>
        <dbReference type="EMBL" id="MCO1336253.1"/>
    </source>
</evidence>
<sequence length="421" mass="48072">MWETIDDGITFLITQSYGTLFTMFWIVVVLEFPRYLMSFFTAVFFFSPTPEYEEDIKSLGKMTAVIAGHNEEGSIGKCGERLQEQSYTPDEIIAVSDGSTDKTREDIHFLQNQGRLDGAHATELRGGKASALNLGQRFSKGDFIVSIDCDCTFDRHAMKNVMQGFADPRVGVVSGNVIVRNATDNVLSTFQAIEYVISICMGRHALAMLDQMCCASGAFSAFRTTAMNQIGGFDAGGGEDLDITFRLRDYGWKVEFAPEAICYTDVPTSIAILVRQRFRWERDAIRLRYRKYLHFINPFREGMQLREFFHQYEFLIFNVISAIALPVYMIWLFARYGSNGWFILAGAQVALIILDIITFALASYATPKVKALPLWPYIPAYSIFYVNFMRVVRLYAYVQEWIFKTSYKDSFAPLKVHRVRE</sequence>
<feature type="transmembrane region" description="Helical" evidence="4">
    <location>
        <begin position="374"/>
        <end position="398"/>
    </location>
</feature>
<dbReference type="PANTHER" id="PTHR43630:SF1">
    <property type="entry name" value="POLY-BETA-1,6-N-ACETYL-D-GLUCOSAMINE SYNTHASE"/>
    <property type="match status" value="1"/>
</dbReference>
<protein>
    <submittedName>
        <fullName evidence="5">Glycosyltransferase family 2 protein</fullName>
    </submittedName>
</protein>
<dbReference type="PANTHER" id="PTHR43630">
    <property type="entry name" value="POLY-BETA-1,6-N-ACETYL-D-GLUCOSAMINE SYNTHASE"/>
    <property type="match status" value="1"/>
</dbReference>
<keyword evidence="6" id="KW-1185">Reference proteome</keyword>
<name>A0A9X2J6G6_9GAMM</name>
<comment type="similarity">
    <text evidence="1">Belongs to the glycosyltransferase 2 family.</text>
</comment>
<dbReference type="GO" id="GO:0016757">
    <property type="term" value="F:glycosyltransferase activity"/>
    <property type="evidence" value="ECO:0007669"/>
    <property type="project" value="UniProtKB-KW"/>
</dbReference>
<keyword evidence="4" id="KW-0812">Transmembrane</keyword>
<keyword evidence="4" id="KW-1133">Transmembrane helix</keyword>
<proteinExistence type="inferred from homology"/>
<dbReference type="AlphaFoldDB" id="A0A9X2J6G6"/>
<dbReference type="SUPFAM" id="SSF53448">
    <property type="entry name" value="Nucleotide-diphospho-sugar transferases"/>
    <property type="match status" value="1"/>
</dbReference>
<feature type="transmembrane region" description="Helical" evidence="4">
    <location>
        <begin position="340"/>
        <end position="362"/>
    </location>
</feature>
<dbReference type="InterPro" id="IPR029044">
    <property type="entry name" value="Nucleotide-diphossugar_trans"/>
</dbReference>
<reference evidence="5" key="1">
    <citation type="journal article" date="2022" name="Arch. Microbiol.">
        <title>Microbulbifer okhotskensis sp. nov., isolated from a deep bottom sediment of the Okhotsk Sea.</title>
        <authorList>
            <person name="Romanenko L."/>
            <person name="Kurilenko V."/>
            <person name="Otstavnykh N."/>
            <person name="Velansky P."/>
            <person name="Isaeva M."/>
            <person name="Mikhailov V."/>
        </authorList>
    </citation>
    <scope>NUCLEOTIDE SEQUENCE</scope>
    <source>
        <strain evidence="5">OS29</strain>
    </source>
</reference>
<dbReference type="CDD" id="cd06423">
    <property type="entry name" value="CESA_like"/>
    <property type="match status" value="1"/>
</dbReference>